<name>A0A2V1DU93_9PLEO</name>
<dbReference type="OrthoDB" id="2148716at2759"/>
<reference evidence="2 3" key="1">
    <citation type="journal article" date="2018" name="Sci. Rep.">
        <title>Comparative genomics provides insights into the lifestyle and reveals functional heterogeneity of dark septate endophytic fungi.</title>
        <authorList>
            <person name="Knapp D.G."/>
            <person name="Nemeth J.B."/>
            <person name="Barry K."/>
            <person name="Hainaut M."/>
            <person name="Henrissat B."/>
            <person name="Johnson J."/>
            <person name="Kuo A."/>
            <person name="Lim J.H.P."/>
            <person name="Lipzen A."/>
            <person name="Nolan M."/>
            <person name="Ohm R.A."/>
            <person name="Tamas L."/>
            <person name="Grigoriev I.V."/>
            <person name="Spatafora J.W."/>
            <person name="Nagy L.G."/>
            <person name="Kovacs G.M."/>
        </authorList>
    </citation>
    <scope>NUCLEOTIDE SEQUENCE [LARGE SCALE GENOMIC DNA]</scope>
    <source>
        <strain evidence="2 3">DSE2036</strain>
    </source>
</reference>
<dbReference type="Gene3D" id="3.10.450.50">
    <property type="match status" value="1"/>
</dbReference>
<organism evidence="2 3">
    <name type="scientific">Periconia macrospinosa</name>
    <dbReference type="NCBI Taxonomy" id="97972"/>
    <lineage>
        <taxon>Eukaryota</taxon>
        <taxon>Fungi</taxon>
        <taxon>Dikarya</taxon>
        <taxon>Ascomycota</taxon>
        <taxon>Pezizomycotina</taxon>
        <taxon>Dothideomycetes</taxon>
        <taxon>Pleosporomycetidae</taxon>
        <taxon>Pleosporales</taxon>
        <taxon>Massarineae</taxon>
        <taxon>Periconiaceae</taxon>
        <taxon>Periconia</taxon>
    </lineage>
</organism>
<evidence type="ECO:0000259" key="1">
    <source>
        <dbReference type="Pfam" id="PF13577"/>
    </source>
</evidence>
<dbReference type="InterPro" id="IPR032710">
    <property type="entry name" value="NTF2-like_dom_sf"/>
</dbReference>
<feature type="domain" description="SnoaL-like" evidence="1">
    <location>
        <begin position="11"/>
        <end position="142"/>
    </location>
</feature>
<gene>
    <name evidence="2" type="ORF">DM02DRAFT_704707</name>
</gene>
<protein>
    <recommendedName>
        <fullName evidence="1">SnoaL-like domain-containing protein</fullName>
    </recommendedName>
</protein>
<accession>A0A2V1DU93</accession>
<proteinExistence type="predicted"/>
<dbReference type="Pfam" id="PF13577">
    <property type="entry name" value="SnoaL_4"/>
    <property type="match status" value="1"/>
</dbReference>
<sequence length="167" mass="17944">MSQSFPQTLPSLSQREAIADALYRAAIASDHHDSALFESAWAGEDVSMEIHDDNKRVLEGLSLIRTIVLNRVGPMDTTHNISMVRVNYQDGADTASLTATSTAQHAAPGTGRDPNGTKYTVGGEYSVDLIKDEAGVWRIKKLVLNVIWTSGDASLMGPPPQKPATAP</sequence>
<dbReference type="AlphaFoldDB" id="A0A2V1DU93"/>
<dbReference type="Proteomes" id="UP000244855">
    <property type="component" value="Unassembled WGS sequence"/>
</dbReference>
<dbReference type="EMBL" id="KZ805355">
    <property type="protein sequence ID" value="PVI01626.1"/>
    <property type="molecule type" value="Genomic_DNA"/>
</dbReference>
<evidence type="ECO:0000313" key="2">
    <source>
        <dbReference type="EMBL" id="PVI01626.1"/>
    </source>
</evidence>
<evidence type="ECO:0000313" key="3">
    <source>
        <dbReference type="Proteomes" id="UP000244855"/>
    </source>
</evidence>
<dbReference type="InterPro" id="IPR037401">
    <property type="entry name" value="SnoaL-like"/>
</dbReference>
<keyword evidence="3" id="KW-1185">Reference proteome</keyword>
<dbReference type="STRING" id="97972.A0A2V1DU93"/>
<dbReference type="SUPFAM" id="SSF54427">
    <property type="entry name" value="NTF2-like"/>
    <property type="match status" value="1"/>
</dbReference>